<protein>
    <submittedName>
        <fullName evidence="2">Uncharacterized protein</fullName>
    </submittedName>
</protein>
<dbReference type="InParanoid" id="A0A067NEC5"/>
<feature type="transmembrane region" description="Helical" evidence="1">
    <location>
        <begin position="125"/>
        <end position="146"/>
    </location>
</feature>
<reference evidence="3" key="1">
    <citation type="journal article" date="2014" name="Proc. Natl. Acad. Sci. U.S.A.">
        <title>Extensive sampling of basidiomycete genomes demonstrates inadequacy of the white-rot/brown-rot paradigm for wood decay fungi.</title>
        <authorList>
            <person name="Riley R."/>
            <person name="Salamov A.A."/>
            <person name="Brown D.W."/>
            <person name="Nagy L.G."/>
            <person name="Floudas D."/>
            <person name="Held B.W."/>
            <person name="Levasseur A."/>
            <person name="Lombard V."/>
            <person name="Morin E."/>
            <person name="Otillar R."/>
            <person name="Lindquist E.A."/>
            <person name="Sun H."/>
            <person name="LaButti K.M."/>
            <person name="Schmutz J."/>
            <person name="Jabbour D."/>
            <person name="Luo H."/>
            <person name="Baker S.E."/>
            <person name="Pisabarro A.G."/>
            <person name="Walton J.D."/>
            <person name="Blanchette R.A."/>
            <person name="Henrissat B."/>
            <person name="Martin F."/>
            <person name="Cullen D."/>
            <person name="Hibbett D.S."/>
            <person name="Grigoriev I.V."/>
        </authorList>
    </citation>
    <scope>NUCLEOTIDE SEQUENCE [LARGE SCALE GENOMIC DNA]</scope>
    <source>
        <strain evidence="3">PC15</strain>
    </source>
</reference>
<evidence type="ECO:0000313" key="2">
    <source>
        <dbReference type="EMBL" id="KDQ26358.1"/>
    </source>
</evidence>
<feature type="transmembrane region" description="Helical" evidence="1">
    <location>
        <begin position="62"/>
        <end position="80"/>
    </location>
</feature>
<keyword evidence="1" id="KW-1133">Transmembrane helix</keyword>
<dbReference type="OrthoDB" id="3354175at2759"/>
<dbReference type="EMBL" id="KL198009">
    <property type="protein sequence ID" value="KDQ26358.1"/>
    <property type="molecule type" value="Genomic_DNA"/>
</dbReference>
<gene>
    <name evidence="2" type="ORF">PLEOSDRAFT_159722</name>
</gene>
<feature type="transmembrane region" description="Helical" evidence="1">
    <location>
        <begin position="33"/>
        <end position="50"/>
    </location>
</feature>
<keyword evidence="1" id="KW-0472">Membrane</keyword>
<feature type="transmembrane region" description="Helical" evidence="1">
    <location>
        <begin position="158"/>
        <end position="180"/>
    </location>
</feature>
<evidence type="ECO:0000256" key="1">
    <source>
        <dbReference type="SAM" id="Phobius"/>
    </source>
</evidence>
<keyword evidence="1" id="KW-0812">Transmembrane</keyword>
<organism evidence="2 3">
    <name type="scientific">Pleurotus ostreatus (strain PC15)</name>
    <name type="common">Oyster mushroom</name>
    <dbReference type="NCBI Taxonomy" id="1137138"/>
    <lineage>
        <taxon>Eukaryota</taxon>
        <taxon>Fungi</taxon>
        <taxon>Dikarya</taxon>
        <taxon>Basidiomycota</taxon>
        <taxon>Agaricomycotina</taxon>
        <taxon>Agaricomycetes</taxon>
        <taxon>Agaricomycetidae</taxon>
        <taxon>Agaricales</taxon>
        <taxon>Pleurotineae</taxon>
        <taxon>Pleurotaceae</taxon>
        <taxon>Pleurotus</taxon>
    </lineage>
</organism>
<dbReference type="HOGENOM" id="CLU_1343760_0_0_1"/>
<evidence type="ECO:0000313" key="3">
    <source>
        <dbReference type="Proteomes" id="UP000027073"/>
    </source>
</evidence>
<sequence>MPEKASSLVIVKGFVPVQSSAPFYPFNTRLDPVAAYVYVTASAVSDALLIYRCSVVWDSKKLVLIVPVLLALASAVTGYLSQYVGLMFIVLSMSTNLTVTCLIVGRIFWMARRIRAFLGPAHSQYTGAVAIIVESGLVSTVSMAFIAGTFQCDTARWAAYYLGSQAIGIAPTLILVRVGLGAGTYEESMKTLEFAAKTEQSATQ</sequence>
<proteinExistence type="predicted"/>
<dbReference type="AlphaFoldDB" id="A0A067NEC5"/>
<dbReference type="VEuPathDB" id="FungiDB:PLEOSDRAFT_159722"/>
<feature type="transmembrane region" description="Helical" evidence="1">
    <location>
        <begin position="86"/>
        <end position="104"/>
    </location>
</feature>
<accession>A0A067NEC5</accession>
<name>A0A067NEC5_PLEO1</name>
<dbReference type="Proteomes" id="UP000027073">
    <property type="component" value="Unassembled WGS sequence"/>
</dbReference>